<dbReference type="ExpressionAtlas" id="A0A2K1X6U7">
    <property type="expression patterns" value="baseline and differential"/>
</dbReference>
<proteinExistence type="predicted"/>
<keyword evidence="2" id="KW-1185">Reference proteome</keyword>
<protein>
    <submittedName>
        <fullName evidence="1">Uncharacterized protein</fullName>
    </submittedName>
</protein>
<evidence type="ECO:0000313" key="2">
    <source>
        <dbReference type="Proteomes" id="UP000006729"/>
    </source>
</evidence>
<dbReference type="Proteomes" id="UP000006729">
    <property type="component" value="Chromosome 17"/>
</dbReference>
<name>A0A2K1X6U7_POPTR</name>
<reference evidence="1 2" key="1">
    <citation type="journal article" date="2006" name="Science">
        <title>The genome of black cottonwood, Populus trichocarpa (Torr. &amp; Gray).</title>
        <authorList>
            <person name="Tuskan G.A."/>
            <person name="Difazio S."/>
            <person name="Jansson S."/>
            <person name="Bohlmann J."/>
            <person name="Grigoriev I."/>
            <person name="Hellsten U."/>
            <person name="Putnam N."/>
            <person name="Ralph S."/>
            <person name="Rombauts S."/>
            <person name="Salamov A."/>
            <person name="Schein J."/>
            <person name="Sterck L."/>
            <person name="Aerts A."/>
            <person name="Bhalerao R.R."/>
            <person name="Bhalerao R.P."/>
            <person name="Blaudez D."/>
            <person name="Boerjan W."/>
            <person name="Brun A."/>
            <person name="Brunner A."/>
            <person name="Busov V."/>
            <person name="Campbell M."/>
            <person name="Carlson J."/>
            <person name="Chalot M."/>
            <person name="Chapman J."/>
            <person name="Chen G.L."/>
            <person name="Cooper D."/>
            <person name="Coutinho P.M."/>
            <person name="Couturier J."/>
            <person name="Covert S."/>
            <person name="Cronk Q."/>
            <person name="Cunningham R."/>
            <person name="Davis J."/>
            <person name="Degroeve S."/>
            <person name="Dejardin A."/>
            <person name="Depamphilis C."/>
            <person name="Detter J."/>
            <person name="Dirks B."/>
            <person name="Dubchak I."/>
            <person name="Duplessis S."/>
            <person name="Ehlting J."/>
            <person name="Ellis B."/>
            <person name="Gendler K."/>
            <person name="Goodstein D."/>
            <person name="Gribskov M."/>
            <person name="Grimwood J."/>
            <person name="Groover A."/>
            <person name="Gunter L."/>
            <person name="Hamberger B."/>
            <person name="Heinze B."/>
            <person name="Helariutta Y."/>
            <person name="Henrissat B."/>
            <person name="Holligan D."/>
            <person name="Holt R."/>
            <person name="Huang W."/>
            <person name="Islam-Faridi N."/>
            <person name="Jones S."/>
            <person name="Jones-Rhoades M."/>
            <person name="Jorgensen R."/>
            <person name="Joshi C."/>
            <person name="Kangasjarvi J."/>
            <person name="Karlsson J."/>
            <person name="Kelleher C."/>
            <person name="Kirkpatrick R."/>
            <person name="Kirst M."/>
            <person name="Kohler A."/>
            <person name="Kalluri U."/>
            <person name="Larimer F."/>
            <person name="Leebens-Mack J."/>
            <person name="Leple J.C."/>
            <person name="Locascio P."/>
            <person name="Lou Y."/>
            <person name="Lucas S."/>
            <person name="Martin F."/>
            <person name="Montanini B."/>
            <person name="Napoli C."/>
            <person name="Nelson D.R."/>
            <person name="Nelson C."/>
            <person name="Nieminen K."/>
            <person name="Nilsson O."/>
            <person name="Pereda V."/>
            <person name="Peter G."/>
            <person name="Philippe R."/>
            <person name="Pilate G."/>
            <person name="Poliakov A."/>
            <person name="Razumovskaya J."/>
            <person name="Richardson P."/>
            <person name="Rinaldi C."/>
            <person name="Ritland K."/>
            <person name="Rouze P."/>
            <person name="Ryaboy D."/>
            <person name="Schmutz J."/>
            <person name="Schrader J."/>
            <person name="Segerman B."/>
            <person name="Shin H."/>
            <person name="Siddiqui A."/>
            <person name="Sterky F."/>
            <person name="Terry A."/>
            <person name="Tsai C.J."/>
            <person name="Uberbacher E."/>
            <person name="Unneberg P."/>
            <person name="Vahala J."/>
            <person name="Wall K."/>
            <person name="Wessler S."/>
            <person name="Yang G."/>
            <person name="Yin T."/>
            <person name="Douglas C."/>
            <person name="Marra M."/>
            <person name="Sandberg G."/>
            <person name="Van de Peer Y."/>
            <person name="Rokhsar D."/>
        </authorList>
    </citation>
    <scope>NUCLEOTIDE SEQUENCE [LARGE SCALE GENOMIC DNA]</scope>
    <source>
        <strain evidence="2">cv. Nisqually</strain>
    </source>
</reference>
<dbReference type="EMBL" id="CM009306">
    <property type="protein sequence ID" value="PNS96503.1"/>
    <property type="molecule type" value="Genomic_DNA"/>
</dbReference>
<gene>
    <name evidence="1" type="ORF">POPTR_017G120300</name>
</gene>
<organism evidence="1 2">
    <name type="scientific">Populus trichocarpa</name>
    <name type="common">Western balsam poplar</name>
    <name type="synonym">Populus balsamifera subsp. trichocarpa</name>
    <dbReference type="NCBI Taxonomy" id="3694"/>
    <lineage>
        <taxon>Eukaryota</taxon>
        <taxon>Viridiplantae</taxon>
        <taxon>Streptophyta</taxon>
        <taxon>Embryophyta</taxon>
        <taxon>Tracheophyta</taxon>
        <taxon>Spermatophyta</taxon>
        <taxon>Magnoliopsida</taxon>
        <taxon>eudicotyledons</taxon>
        <taxon>Gunneridae</taxon>
        <taxon>Pentapetalae</taxon>
        <taxon>rosids</taxon>
        <taxon>fabids</taxon>
        <taxon>Malpighiales</taxon>
        <taxon>Salicaceae</taxon>
        <taxon>Saliceae</taxon>
        <taxon>Populus</taxon>
    </lineage>
</organism>
<evidence type="ECO:0000313" key="1">
    <source>
        <dbReference type="EMBL" id="PNS96503.1"/>
    </source>
</evidence>
<sequence>MNSRWMAFCSFPLCGRQPLAHPNPILYTSILHIGKIRGRKVTRLYNIRMQAEVYRILVLASKEEVVACRDQRMVVGEDQGVQEVQEVEVDGGDDGVVDDQRVLAEAVVVQKDLAVQNDDVVGCQRVDVEEEVAVQKDLVVEEVQKDLVVEEVGVYGMSFSLKPSVANTLVFNFICGNVTKASSVHKMKNRTSYIRVDKKEEV</sequence>
<accession>A0A2K1X6U7</accession>
<dbReference type="AlphaFoldDB" id="A0A2K1X6U7"/>